<keyword evidence="3" id="KW-1185">Reference proteome</keyword>
<gene>
    <name evidence="2" type="ORF">ANN_16411</name>
</gene>
<evidence type="ECO:0000313" key="3">
    <source>
        <dbReference type="Proteomes" id="UP001148838"/>
    </source>
</evidence>
<evidence type="ECO:0000256" key="1">
    <source>
        <dbReference type="SAM" id="MobiDB-lite"/>
    </source>
</evidence>
<reference evidence="2 3" key="1">
    <citation type="journal article" date="2022" name="Allergy">
        <title>Genome assembly and annotation of Periplaneta americana reveal a comprehensive cockroach allergen profile.</title>
        <authorList>
            <person name="Wang L."/>
            <person name="Xiong Q."/>
            <person name="Saelim N."/>
            <person name="Wang L."/>
            <person name="Nong W."/>
            <person name="Wan A.T."/>
            <person name="Shi M."/>
            <person name="Liu X."/>
            <person name="Cao Q."/>
            <person name="Hui J.H.L."/>
            <person name="Sookrung N."/>
            <person name="Leung T.F."/>
            <person name="Tungtrongchitr A."/>
            <person name="Tsui S.K.W."/>
        </authorList>
    </citation>
    <scope>NUCLEOTIDE SEQUENCE [LARGE SCALE GENOMIC DNA]</scope>
    <source>
        <strain evidence="2">PWHHKU_190912</strain>
    </source>
</reference>
<evidence type="ECO:0000313" key="2">
    <source>
        <dbReference type="EMBL" id="KAJ4434091.1"/>
    </source>
</evidence>
<comment type="caution">
    <text evidence="2">The sequence shown here is derived from an EMBL/GenBank/DDBJ whole genome shotgun (WGS) entry which is preliminary data.</text>
</comment>
<dbReference type="Proteomes" id="UP001148838">
    <property type="component" value="Unassembled WGS sequence"/>
</dbReference>
<proteinExistence type="predicted"/>
<feature type="region of interest" description="Disordered" evidence="1">
    <location>
        <begin position="1"/>
        <end position="93"/>
    </location>
</feature>
<sequence length="321" mass="35436">MSPGSSTESYPAFARIGLRENPGKTSTSTEPVTSLETPDKQTIQSAQFHSSPASVVYAGDSSSNPDKAKRFSWDTPVSPASIAPPEAHKKSEQEMPEALKLVEEMTKRINETPSTPVTERVKQKWKSILCKNNGYGTLCNINSKLVDIESPENKGLSLRDCNDVRTHFDIGCHARIPTRNTILRWVASFRITGSTLKKKSPGRNSIALRLSEATVRSRALRLLSLGPFEGPAVIAQLEEIQDHLKDSLVSGVVDEITDACGHHVANFLVGKQREDEAEKPAIEPIGPIIWHQRPTPNWSHMTALQRRLGPVQNPITKIVRK</sequence>
<name>A0ABQ8SK56_PERAM</name>
<protein>
    <submittedName>
        <fullName evidence="2">Uncharacterized protein</fullName>
    </submittedName>
</protein>
<organism evidence="2 3">
    <name type="scientific">Periplaneta americana</name>
    <name type="common">American cockroach</name>
    <name type="synonym">Blatta americana</name>
    <dbReference type="NCBI Taxonomy" id="6978"/>
    <lineage>
        <taxon>Eukaryota</taxon>
        <taxon>Metazoa</taxon>
        <taxon>Ecdysozoa</taxon>
        <taxon>Arthropoda</taxon>
        <taxon>Hexapoda</taxon>
        <taxon>Insecta</taxon>
        <taxon>Pterygota</taxon>
        <taxon>Neoptera</taxon>
        <taxon>Polyneoptera</taxon>
        <taxon>Dictyoptera</taxon>
        <taxon>Blattodea</taxon>
        <taxon>Blattoidea</taxon>
        <taxon>Blattidae</taxon>
        <taxon>Blattinae</taxon>
        <taxon>Periplaneta</taxon>
    </lineage>
</organism>
<accession>A0ABQ8SK56</accession>
<feature type="compositionally biased region" description="Polar residues" evidence="1">
    <location>
        <begin position="23"/>
        <end position="53"/>
    </location>
</feature>
<dbReference type="EMBL" id="JAJSOF020000027">
    <property type="protein sequence ID" value="KAJ4434091.1"/>
    <property type="molecule type" value="Genomic_DNA"/>
</dbReference>